<reference evidence="1" key="1">
    <citation type="journal article" date="2015" name="Nature">
        <title>Complex archaea that bridge the gap between prokaryotes and eukaryotes.</title>
        <authorList>
            <person name="Spang A."/>
            <person name="Saw J.H."/>
            <person name="Jorgensen S.L."/>
            <person name="Zaremba-Niedzwiedzka K."/>
            <person name="Martijn J."/>
            <person name="Lind A.E."/>
            <person name="van Eijk R."/>
            <person name="Schleper C."/>
            <person name="Guy L."/>
            <person name="Ettema T.J."/>
        </authorList>
    </citation>
    <scope>NUCLEOTIDE SEQUENCE</scope>
</reference>
<name>A0A0F9F180_9ZZZZ</name>
<organism evidence="1">
    <name type="scientific">marine sediment metagenome</name>
    <dbReference type="NCBI Taxonomy" id="412755"/>
    <lineage>
        <taxon>unclassified sequences</taxon>
        <taxon>metagenomes</taxon>
        <taxon>ecological metagenomes</taxon>
    </lineage>
</organism>
<protein>
    <submittedName>
        <fullName evidence="1">Uncharacterized protein</fullName>
    </submittedName>
</protein>
<sequence length="134" mass="15446">YIFRKVSSMRLAFILYFFCFFSHATTCMISEKQMSDWNLEYSNLFEVNKNLDQGSYSIIVTIPKEIKSKEFDNVAIFKGSLENPSFFATLKSFEDEGDTKVWFTAKSSENEIYYLNFGYGESCGISVTLTISVD</sequence>
<proteinExistence type="predicted"/>
<accession>A0A0F9F180</accession>
<dbReference type="EMBL" id="LAZR01025340">
    <property type="protein sequence ID" value="KKL72216.1"/>
    <property type="molecule type" value="Genomic_DNA"/>
</dbReference>
<evidence type="ECO:0000313" key="1">
    <source>
        <dbReference type="EMBL" id="KKL72216.1"/>
    </source>
</evidence>
<feature type="non-terminal residue" evidence="1">
    <location>
        <position position="1"/>
    </location>
</feature>
<dbReference type="AlphaFoldDB" id="A0A0F9F180"/>
<gene>
    <name evidence="1" type="ORF">LCGC14_2087110</name>
</gene>
<comment type="caution">
    <text evidence="1">The sequence shown here is derived from an EMBL/GenBank/DDBJ whole genome shotgun (WGS) entry which is preliminary data.</text>
</comment>